<keyword evidence="1" id="KW-0175">Coiled coil</keyword>
<protein>
    <submittedName>
        <fullName evidence="4">Uncharacterized protein LOC115888714</fullName>
    </submittedName>
</protein>
<feature type="compositionally biased region" description="Basic and acidic residues" evidence="2">
    <location>
        <begin position="162"/>
        <end position="172"/>
    </location>
</feature>
<feature type="region of interest" description="Disordered" evidence="2">
    <location>
        <begin position="484"/>
        <end position="508"/>
    </location>
</feature>
<evidence type="ECO:0000313" key="3">
    <source>
        <dbReference type="Proteomes" id="UP000504635"/>
    </source>
</evidence>
<feature type="region of interest" description="Disordered" evidence="2">
    <location>
        <begin position="368"/>
        <end position="397"/>
    </location>
</feature>
<feature type="compositionally biased region" description="Polar residues" evidence="2">
    <location>
        <begin position="368"/>
        <end position="377"/>
    </location>
</feature>
<evidence type="ECO:0000256" key="2">
    <source>
        <dbReference type="SAM" id="MobiDB-lite"/>
    </source>
</evidence>
<proteinExistence type="predicted"/>
<dbReference type="InParanoid" id="A0A6J2YLW9"/>
<name>A0A6J2YLW9_SITOR</name>
<sequence>MSGDFVINDSGLRRDMSIIRRLEQQHARLEEKANKMRNERRTFKAHPKRLSSDSESTLSVIITPRLVPTGSSSASRVDTNKPSVYQERKQKAQSIRQKLHESLCILDKSPLQTSPVSVRNNFDVSKEIINERFRTLPVGGYYDTSSGESLDFEDYNKPGNNNKEKNNKDSRKPGPKIQNFYSKSLTLLEFEKKCKLVLEKNIQFLTEIRTTLAKGITPPDGEEDEQRRNVRIKEFSNRFSRNYLYPLSRQVKELSPPALNEMLAKQKILTSYQIVLNGLQAYQSHLTTSGGETSYNQLKILMDSIVELCEVHRTLIKDGDVDYVMEFVDSLKINAEMAIQNVDDLGTKRACSVTDSVLKSEVSNASLNKYAGNQNKKPGSKKDVKNVRKNPSGGDNRYSMYTATASFRRDAYFRKTVENLAKKKFNVKSKYKTATYKHRPPLQKEPDILTFPRLKLLGAKKSGVLKSTRLNSPLNEDAIETMVENDDGEPDSAGNKDKEEKNQLQNPKEEILIKLLQYTLKQHKDEHTDNDTQLAELFKLVQKEPNIDFIKTILDNVSGDDQGKNHENKQNLTLEIVKSQGNFSSDGGRSSREKSSRREPRITVSGEKNARLICITDDNSVVEDDADDNQDTSEKVCQTDNIPPAKIIIRTCSETQTDLNNSNQKVAKGTQKSKNATFVKISRLKKSNRKLECLDKKKAVQAIQYKLDFYRHCKNNPLYKRSTTCQPWLLMNKISEEILNDCLLAVAREIEVNDIVEKVYQSELQM</sequence>
<feature type="compositionally biased region" description="Basic and acidic residues" evidence="2">
    <location>
        <begin position="494"/>
        <end position="508"/>
    </location>
</feature>
<dbReference type="GeneID" id="115888714"/>
<feature type="region of interest" description="Disordered" evidence="2">
    <location>
        <begin position="147"/>
        <end position="176"/>
    </location>
</feature>
<dbReference type="Proteomes" id="UP000504635">
    <property type="component" value="Unplaced"/>
</dbReference>
<feature type="region of interest" description="Disordered" evidence="2">
    <location>
        <begin position="577"/>
        <end position="603"/>
    </location>
</feature>
<keyword evidence="3" id="KW-1185">Reference proteome</keyword>
<dbReference type="RefSeq" id="XP_030764372.1">
    <property type="nucleotide sequence ID" value="XM_030908512.1"/>
</dbReference>
<feature type="compositionally biased region" description="Basic and acidic residues" evidence="2">
    <location>
        <begin position="589"/>
        <end position="601"/>
    </location>
</feature>
<reference evidence="4" key="1">
    <citation type="submission" date="2025-08" db="UniProtKB">
        <authorList>
            <consortium name="RefSeq"/>
        </authorList>
    </citation>
    <scope>IDENTIFICATION</scope>
    <source>
        <tissue evidence="4">Gonads</tissue>
    </source>
</reference>
<evidence type="ECO:0000313" key="4">
    <source>
        <dbReference type="RefSeq" id="XP_030764372.1"/>
    </source>
</evidence>
<gene>
    <name evidence="4" type="primary">LOC115888714</name>
</gene>
<dbReference type="KEGG" id="soy:115888714"/>
<dbReference type="OrthoDB" id="8193942at2759"/>
<accession>A0A6J2YLW9</accession>
<dbReference type="AlphaFoldDB" id="A0A6J2YLW9"/>
<organism evidence="3 4">
    <name type="scientific">Sitophilus oryzae</name>
    <name type="common">Rice weevil</name>
    <name type="synonym">Curculio oryzae</name>
    <dbReference type="NCBI Taxonomy" id="7048"/>
    <lineage>
        <taxon>Eukaryota</taxon>
        <taxon>Metazoa</taxon>
        <taxon>Ecdysozoa</taxon>
        <taxon>Arthropoda</taxon>
        <taxon>Hexapoda</taxon>
        <taxon>Insecta</taxon>
        <taxon>Pterygota</taxon>
        <taxon>Neoptera</taxon>
        <taxon>Endopterygota</taxon>
        <taxon>Coleoptera</taxon>
        <taxon>Polyphaga</taxon>
        <taxon>Cucujiformia</taxon>
        <taxon>Curculionidae</taxon>
        <taxon>Dryophthorinae</taxon>
        <taxon>Sitophilus</taxon>
    </lineage>
</organism>
<evidence type="ECO:0000256" key="1">
    <source>
        <dbReference type="SAM" id="Coils"/>
    </source>
</evidence>
<feature type="coiled-coil region" evidence="1">
    <location>
        <begin position="12"/>
        <end position="46"/>
    </location>
</feature>